<keyword evidence="3" id="KW-1185">Reference proteome</keyword>
<dbReference type="Proteomes" id="UP000244523">
    <property type="component" value="Unassembled WGS sequence"/>
</dbReference>
<name>A0A2T6KR66_9RHOB</name>
<dbReference type="EMBL" id="QBUD01000001">
    <property type="protein sequence ID" value="PUB19043.1"/>
    <property type="molecule type" value="Genomic_DNA"/>
</dbReference>
<accession>A0A2T6KR66</accession>
<sequence length="183" mass="19149">MAGRVRAQPPNGNLHAQISRHTITSMRKLFLILPFVALAACTSPSMQGIFDTPNAPAEAAPAPTLDPTPPPPPPPSARTVDQFDTTTAEDRQEALVVQVSASEQNLGTTIASLGPPTEPGIWLKTPLVTELKQGRVEYQGQSINLELRPSGGAAGSGSQISLAAMRLIGAPLTSLPELAVFAK</sequence>
<reference evidence="2 3" key="1">
    <citation type="submission" date="2018-04" db="EMBL/GenBank/DDBJ databases">
        <title>Genomic Encyclopedia of Archaeal and Bacterial Type Strains, Phase II (KMG-II): from individual species to whole genera.</title>
        <authorList>
            <person name="Goeker M."/>
        </authorList>
    </citation>
    <scope>NUCLEOTIDE SEQUENCE [LARGE SCALE GENOMIC DNA]</scope>
    <source>
        <strain evidence="2 3">DSM 29955</strain>
    </source>
</reference>
<protein>
    <recommendedName>
        <fullName evidence="4">D-galactarate dehydratase</fullName>
    </recommendedName>
</protein>
<evidence type="ECO:0000313" key="2">
    <source>
        <dbReference type="EMBL" id="PUB19043.1"/>
    </source>
</evidence>
<organism evidence="2 3">
    <name type="scientific">Yoonia sediminilitoris</name>
    <dbReference type="NCBI Taxonomy" id="1286148"/>
    <lineage>
        <taxon>Bacteria</taxon>
        <taxon>Pseudomonadati</taxon>
        <taxon>Pseudomonadota</taxon>
        <taxon>Alphaproteobacteria</taxon>
        <taxon>Rhodobacterales</taxon>
        <taxon>Paracoccaceae</taxon>
        <taxon>Yoonia</taxon>
    </lineage>
</organism>
<comment type="caution">
    <text evidence="2">The sequence shown here is derived from an EMBL/GenBank/DDBJ whole genome shotgun (WGS) entry which is preliminary data.</text>
</comment>
<feature type="compositionally biased region" description="Low complexity" evidence="1">
    <location>
        <begin position="52"/>
        <end position="63"/>
    </location>
</feature>
<evidence type="ECO:0000313" key="3">
    <source>
        <dbReference type="Proteomes" id="UP000244523"/>
    </source>
</evidence>
<feature type="compositionally biased region" description="Pro residues" evidence="1">
    <location>
        <begin position="64"/>
        <end position="76"/>
    </location>
</feature>
<evidence type="ECO:0000256" key="1">
    <source>
        <dbReference type="SAM" id="MobiDB-lite"/>
    </source>
</evidence>
<gene>
    <name evidence="2" type="ORF">C8N45_101634</name>
</gene>
<dbReference type="AlphaFoldDB" id="A0A2T6KR66"/>
<proteinExistence type="predicted"/>
<evidence type="ECO:0008006" key="4">
    <source>
        <dbReference type="Google" id="ProtNLM"/>
    </source>
</evidence>
<feature type="region of interest" description="Disordered" evidence="1">
    <location>
        <begin position="49"/>
        <end position="81"/>
    </location>
</feature>